<keyword evidence="2" id="KW-1133">Transmembrane helix</keyword>
<gene>
    <name evidence="4" type="ORF">QE152_g12744</name>
</gene>
<feature type="domain" description="Cyclic nucleotide-binding" evidence="3">
    <location>
        <begin position="463"/>
        <end position="567"/>
    </location>
</feature>
<dbReference type="InterPro" id="IPR014710">
    <property type="entry name" value="RmlC-like_jellyroll"/>
</dbReference>
<name>A0AAW1LNB9_POPJA</name>
<keyword evidence="5" id="KW-1185">Reference proteome</keyword>
<dbReference type="CDD" id="cd00038">
    <property type="entry name" value="CAP_ED"/>
    <property type="match status" value="1"/>
</dbReference>
<dbReference type="Gene3D" id="2.60.120.10">
    <property type="entry name" value="Jelly Rolls"/>
    <property type="match status" value="2"/>
</dbReference>
<feature type="transmembrane region" description="Helical" evidence="2">
    <location>
        <begin position="146"/>
        <end position="165"/>
    </location>
</feature>
<dbReference type="PANTHER" id="PTHR45638:SF11">
    <property type="entry name" value="CYCLIC NUCLEOTIDE-GATED CATION CHANNEL SUBUNIT A"/>
    <property type="match status" value="1"/>
</dbReference>
<feature type="transmembrane region" description="Helical" evidence="2">
    <location>
        <begin position="171"/>
        <end position="189"/>
    </location>
</feature>
<protein>
    <submittedName>
        <fullName evidence="4">Cyclic nucleotide-binding domain</fullName>
    </submittedName>
</protein>
<dbReference type="PANTHER" id="PTHR45638">
    <property type="entry name" value="CYCLIC NUCLEOTIDE-GATED CATION CHANNEL SUBUNIT A"/>
    <property type="match status" value="1"/>
</dbReference>
<dbReference type="InterPro" id="IPR050866">
    <property type="entry name" value="CNG_cation_channel"/>
</dbReference>
<evidence type="ECO:0000313" key="5">
    <source>
        <dbReference type="Proteomes" id="UP001458880"/>
    </source>
</evidence>
<accession>A0AAW1LNB9</accession>
<dbReference type="GO" id="GO:0044877">
    <property type="term" value="F:protein-containing complex binding"/>
    <property type="evidence" value="ECO:0007669"/>
    <property type="project" value="TreeGrafter"/>
</dbReference>
<comment type="caution">
    <text evidence="4">The sequence shown here is derived from an EMBL/GenBank/DDBJ whole genome shotgun (WGS) entry which is preliminary data.</text>
</comment>
<feature type="transmembrane region" description="Helical" evidence="2">
    <location>
        <begin position="280"/>
        <end position="308"/>
    </location>
</feature>
<dbReference type="InterPro" id="IPR000595">
    <property type="entry name" value="cNMP-bd_dom"/>
</dbReference>
<dbReference type="Pfam" id="PF00027">
    <property type="entry name" value="cNMP_binding"/>
    <property type="match status" value="1"/>
</dbReference>
<sequence>MISLIKHQHIFSGRVAVVGADGNRLTTLHVGSVFGNLDNCPLGRRTLKMVASGHVEVLRFSSTVFHGHLSKFPILKRRFSKLTIFNVDYLEETRWVVQIAEEPIRRISIKSASTHANLMLKPGVARKQRRKVFLKQSVLIRWWESLVLNLVCVATFILELFYLATQEDSRLFIFMLYLTDVLFVIKIYLKFHTSYEDVFGRHIMKPGLIALRYMQKTRMFYFDLFTLIPFELVALFFYHGLYHDYIRIIWSIGRINRVFRIIMVIQYLKKMTQKLNINVFLIRSLFLLVCIIIAQITLGTILTIIMYGEYLKYERIPSRNNATTHFRIQYYVYSVQAITNTCSKLIYSINIVDKKMRHAIVFIVIILVSKITTIFFIAECCSIFFIVTHSRNNFEHFLVFIKQWMFGENVSQPLAERVSNYLNLLWETTKGTQYPALLNEAPYYLKEAVLNSLFGSNLINHPALRHCHKDMIRQMTFCLKTLVFFAGDVIVYVGDIDNCMYFIQQGEVQAISEDTMSSEVVEKVLGSGEMFSFHQGLYERCGHQYTYKVTRYTVITYLNRESWIYLLDFFPASKYLIYKYAEENPIQ</sequence>
<organism evidence="4 5">
    <name type="scientific">Popillia japonica</name>
    <name type="common">Japanese beetle</name>
    <dbReference type="NCBI Taxonomy" id="7064"/>
    <lineage>
        <taxon>Eukaryota</taxon>
        <taxon>Metazoa</taxon>
        <taxon>Ecdysozoa</taxon>
        <taxon>Arthropoda</taxon>
        <taxon>Hexapoda</taxon>
        <taxon>Insecta</taxon>
        <taxon>Pterygota</taxon>
        <taxon>Neoptera</taxon>
        <taxon>Endopterygota</taxon>
        <taxon>Coleoptera</taxon>
        <taxon>Polyphaga</taxon>
        <taxon>Scarabaeiformia</taxon>
        <taxon>Scarabaeidae</taxon>
        <taxon>Rutelinae</taxon>
        <taxon>Popillia</taxon>
    </lineage>
</organism>
<evidence type="ECO:0000256" key="1">
    <source>
        <dbReference type="ARBA" id="ARBA00023286"/>
    </source>
</evidence>
<evidence type="ECO:0000313" key="4">
    <source>
        <dbReference type="EMBL" id="KAK9736111.1"/>
    </source>
</evidence>
<dbReference type="PROSITE" id="PS50042">
    <property type="entry name" value="CNMP_BINDING_3"/>
    <property type="match status" value="1"/>
</dbReference>
<keyword evidence="1" id="KW-0813">Transport</keyword>
<feature type="transmembrane region" description="Helical" evidence="2">
    <location>
        <begin position="248"/>
        <end position="268"/>
    </location>
</feature>
<dbReference type="Proteomes" id="UP001458880">
    <property type="component" value="Unassembled WGS sequence"/>
</dbReference>
<feature type="transmembrane region" description="Helical" evidence="2">
    <location>
        <begin position="220"/>
        <end position="242"/>
    </location>
</feature>
<dbReference type="SMART" id="SM00100">
    <property type="entry name" value="cNMP"/>
    <property type="match status" value="1"/>
</dbReference>
<dbReference type="EMBL" id="JASPKY010000118">
    <property type="protein sequence ID" value="KAK9736111.1"/>
    <property type="molecule type" value="Genomic_DNA"/>
</dbReference>
<reference evidence="4 5" key="1">
    <citation type="journal article" date="2024" name="BMC Genomics">
        <title>De novo assembly and annotation of Popillia japonica's genome with initial clues to its potential as an invasive pest.</title>
        <authorList>
            <person name="Cucini C."/>
            <person name="Boschi S."/>
            <person name="Funari R."/>
            <person name="Cardaioli E."/>
            <person name="Iannotti N."/>
            <person name="Marturano G."/>
            <person name="Paoli F."/>
            <person name="Bruttini M."/>
            <person name="Carapelli A."/>
            <person name="Frati F."/>
            <person name="Nardi F."/>
        </authorList>
    </citation>
    <scope>NUCLEOTIDE SEQUENCE [LARGE SCALE GENOMIC DNA]</scope>
    <source>
        <strain evidence="4">DMR45628</strain>
    </source>
</reference>
<proteinExistence type="predicted"/>
<dbReference type="Gene3D" id="1.10.287.630">
    <property type="entry name" value="Helix hairpin bin"/>
    <property type="match status" value="1"/>
</dbReference>
<dbReference type="Gene3D" id="1.10.287.70">
    <property type="match status" value="1"/>
</dbReference>
<evidence type="ECO:0000256" key="2">
    <source>
        <dbReference type="SAM" id="Phobius"/>
    </source>
</evidence>
<keyword evidence="2" id="KW-0812">Transmembrane</keyword>
<dbReference type="InterPro" id="IPR018490">
    <property type="entry name" value="cNMP-bd_dom_sf"/>
</dbReference>
<keyword evidence="1" id="KW-0407">Ion channel</keyword>
<keyword evidence="1" id="KW-1071">Ligand-gated ion channel</keyword>
<keyword evidence="1" id="KW-0406">Ion transport</keyword>
<dbReference type="GO" id="GO:0005221">
    <property type="term" value="F:intracellularly cyclic nucleotide-activated monoatomic cation channel activity"/>
    <property type="evidence" value="ECO:0007669"/>
    <property type="project" value="InterPro"/>
</dbReference>
<feature type="transmembrane region" description="Helical" evidence="2">
    <location>
        <begin position="328"/>
        <end position="347"/>
    </location>
</feature>
<dbReference type="SUPFAM" id="SSF51206">
    <property type="entry name" value="cAMP-binding domain-like"/>
    <property type="match status" value="2"/>
</dbReference>
<keyword evidence="2" id="KW-0472">Membrane</keyword>
<feature type="transmembrane region" description="Helical" evidence="2">
    <location>
        <begin position="359"/>
        <end position="387"/>
    </location>
</feature>
<evidence type="ECO:0000259" key="3">
    <source>
        <dbReference type="PROSITE" id="PS50042"/>
    </source>
</evidence>
<dbReference type="AlphaFoldDB" id="A0AAW1LNB9"/>